<dbReference type="GO" id="GO:0016757">
    <property type="term" value="F:glycosyltransferase activity"/>
    <property type="evidence" value="ECO:0007669"/>
    <property type="project" value="UniProtKB-KW"/>
</dbReference>
<evidence type="ECO:0000313" key="5">
    <source>
        <dbReference type="EMBL" id="TSJ39145.1"/>
    </source>
</evidence>
<accession>A0A556MH42</accession>
<dbReference type="EMBL" id="VLPK01000003">
    <property type="protein sequence ID" value="TSJ39145.1"/>
    <property type="molecule type" value="Genomic_DNA"/>
</dbReference>
<evidence type="ECO:0000256" key="4">
    <source>
        <dbReference type="SAM" id="SignalP"/>
    </source>
</evidence>
<sequence length="387" mass="43580">MRKNWISIRLAILLLASINCYAQNVENKLPKWAFGGFVRSEDIDPIISPNKDSRFLDPVSKKEVAWEANDTFNPAATVKNGKIVVMYRAEDLYGTGIGFRTSRIGYAESSDGITYKRRPTPVLFPDNDIAKKYEWPGGCEDPRVAVTTTGTYVVFYTEWNRDVPRLGVAKSTDLIHWKKYGPIFRKAYNGKFFNIASKSASILTQVVNGKQVIIKSKGKYWLYWGEHHVYAATSTDLVNWNPVVDANGELKELMSPRNGYFDSDLTECGPPALMTKNGIILFYNGKNKAKEGRDERFNANSYCAGQALFDSSDPSKFVTRLDLPFLRPMKPFEKSGQYVNGTVFIEGMVYFKKKWFLYYGCADSRVAVAVYDPANPALPDPVSTAAN</sequence>
<protein>
    <recommendedName>
        <fullName evidence="7">Family 43 glycosylhydrolase</fullName>
    </recommendedName>
</protein>
<keyword evidence="6" id="KW-1185">Reference proteome</keyword>
<proteinExistence type="inferred from homology"/>
<dbReference type="RefSeq" id="WP_144249183.1">
    <property type="nucleotide sequence ID" value="NZ_VLPK01000003.1"/>
</dbReference>
<dbReference type="SUPFAM" id="SSF75005">
    <property type="entry name" value="Arabinanase/levansucrase/invertase"/>
    <property type="match status" value="1"/>
</dbReference>
<organism evidence="5 6">
    <name type="scientific">Mucilaginibacter corticis</name>
    <dbReference type="NCBI Taxonomy" id="2597670"/>
    <lineage>
        <taxon>Bacteria</taxon>
        <taxon>Pseudomonadati</taxon>
        <taxon>Bacteroidota</taxon>
        <taxon>Sphingobacteriia</taxon>
        <taxon>Sphingobacteriales</taxon>
        <taxon>Sphingobacteriaceae</taxon>
        <taxon>Mucilaginibacter</taxon>
    </lineage>
</organism>
<keyword evidence="1" id="KW-0328">Glycosyltransferase</keyword>
<dbReference type="Proteomes" id="UP000318733">
    <property type="component" value="Unassembled WGS sequence"/>
</dbReference>
<dbReference type="InterPro" id="IPR023296">
    <property type="entry name" value="Glyco_hydro_beta-prop_sf"/>
</dbReference>
<evidence type="ECO:0000256" key="2">
    <source>
        <dbReference type="ARBA" id="ARBA00022679"/>
    </source>
</evidence>
<dbReference type="InterPro" id="IPR007184">
    <property type="entry name" value="Mannoside_phosphorylase"/>
</dbReference>
<keyword evidence="4" id="KW-0732">Signal</keyword>
<dbReference type="PANTHER" id="PTHR34106">
    <property type="entry name" value="GLYCOSIDASE"/>
    <property type="match status" value="1"/>
</dbReference>
<dbReference type="Gene3D" id="2.115.10.20">
    <property type="entry name" value="Glycosyl hydrolase domain, family 43"/>
    <property type="match status" value="1"/>
</dbReference>
<keyword evidence="2" id="KW-0808">Transferase</keyword>
<name>A0A556MH42_9SPHI</name>
<dbReference type="PANTHER" id="PTHR34106:SF5">
    <property type="entry name" value="GLYCOSIDASE"/>
    <property type="match status" value="1"/>
</dbReference>
<feature type="signal peptide" evidence="4">
    <location>
        <begin position="1"/>
        <end position="22"/>
    </location>
</feature>
<dbReference type="OrthoDB" id="2534034at2"/>
<evidence type="ECO:0008006" key="7">
    <source>
        <dbReference type="Google" id="ProtNLM"/>
    </source>
</evidence>
<evidence type="ECO:0000256" key="1">
    <source>
        <dbReference type="ARBA" id="ARBA00022676"/>
    </source>
</evidence>
<reference evidence="5 6" key="1">
    <citation type="submission" date="2019-07" db="EMBL/GenBank/DDBJ databases">
        <authorList>
            <person name="Huq M.A."/>
        </authorList>
    </citation>
    <scope>NUCLEOTIDE SEQUENCE [LARGE SCALE GENOMIC DNA]</scope>
    <source>
        <strain evidence="5 6">MAH-19</strain>
    </source>
</reference>
<evidence type="ECO:0000256" key="3">
    <source>
        <dbReference type="ARBA" id="ARBA00024356"/>
    </source>
</evidence>
<comment type="similarity">
    <text evidence="3">Belongs to the glycosyl hydrolase 130 family.</text>
</comment>
<gene>
    <name evidence="5" type="ORF">FO440_15380</name>
</gene>
<dbReference type="AlphaFoldDB" id="A0A556MH42"/>
<dbReference type="PIRSF" id="PIRSF016202">
    <property type="entry name" value="PH1107"/>
    <property type="match status" value="1"/>
</dbReference>
<dbReference type="CDD" id="cd18610">
    <property type="entry name" value="GH130_BT3780-like"/>
    <property type="match status" value="1"/>
</dbReference>
<evidence type="ECO:0000313" key="6">
    <source>
        <dbReference type="Proteomes" id="UP000318733"/>
    </source>
</evidence>
<dbReference type="Pfam" id="PF04041">
    <property type="entry name" value="Glyco_hydro_130"/>
    <property type="match status" value="1"/>
</dbReference>
<feature type="chain" id="PRO_5021769892" description="Family 43 glycosylhydrolase" evidence="4">
    <location>
        <begin position="23"/>
        <end position="387"/>
    </location>
</feature>
<comment type="caution">
    <text evidence="5">The sequence shown here is derived from an EMBL/GenBank/DDBJ whole genome shotgun (WGS) entry which is preliminary data.</text>
</comment>